<keyword evidence="11" id="KW-1185">Reference proteome</keyword>
<dbReference type="PROSITE" id="PS00028">
    <property type="entry name" value="ZINC_FINGER_C2H2_1"/>
    <property type="match status" value="1"/>
</dbReference>
<proteinExistence type="inferred from homology"/>
<sequence>MIGVRPNGPKDFPRIAKEMGFSFGLRRGRVDWHKIGAIDVDRLIHERDLMSLQENLISIINYNLDSEYDVKILDPNFVKLFKLAQLSVDYLMYSEQHLYNCIELEQQHSRKHMKEVEKVKRECKKKDDEIKNLKKKFKEMSITEIQKRQQHFKTGNGKGISNCFKCTHCGKTFLTSGYLEAHHVRRHPHITFMHLPDTLRSETERLQSEIKGLKERLNNTERLLHKESIQDIKEKEEAQDRGDDWTEEKRRMVQWQQTQQNKYLNEIADLKTVFYNEIKADFQMNCNRTLSHSPTSYFMSLHSTE</sequence>
<dbReference type="Pfam" id="PF13815">
    <property type="entry name" value="Dzip-like_N"/>
    <property type="match status" value="1"/>
</dbReference>
<keyword evidence="7" id="KW-0863">Zinc-finger</keyword>
<evidence type="ECO:0000313" key="11">
    <source>
        <dbReference type="Proteomes" id="UP000235965"/>
    </source>
</evidence>
<name>A0A2J7R5V1_9NEOP</name>
<dbReference type="PANTHER" id="PTHR21502">
    <property type="entry name" value="ZINC FINGER PROTEIN DZIP1"/>
    <property type="match status" value="1"/>
</dbReference>
<dbReference type="GO" id="GO:0060271">
    <property type="term" value="P:cilium assembly"/>
    <property type="evidence" value="ECO:0007669"/>
    <property type="project" value="TreeGrafter"/>
</dbReference>
<dbReference type="PANTHER" id="PTHR21502:SF3">
    <property type="entry name" value="CILIUM ASSEMBLY PROTEIN DZIP1L"/>
    <property type="match status" value="1"/>
</dbReference>
<dbReference type="GO" id="GO:0008270">
    <property type="term" value="F:zinc ion binding"/>
    <property type="evidence" value="ECO:0007669"/>
    <property type="project" value="UniProtKB-KW"/>
</dbReference>
<evidence type="ECO:0000256" key="6">
    <source>
        <dbReference type="ARBA" id="ARBA00023273"/>
    </source>
</evidence>
<evidence type="ECO:0000256" key="4">
    <source>
        <dbReference type="ARBA" id="ARBA00023054"/>
    </source>
</evidence>
<gene>
    <name evidence="10" type="ORF">B7P43_G09719</name>
</gene>
<keyword evidence="7" id="KW-0862">Zinc</keyword>
<accession>A0A2J7R5V1</accession>
<keyword evidence="4 8" id="KW-0175">Coiled coil</keyword>
<evidence type="ECO:0000256" key="5">
    <source>
        <dbReference type="ARBA" id="ARBA00023212"/>
    </source>
</evidence>
<dbReference type="PROSITE" id="PS50157">
    <property type="entry name" value="ZINC_FINGER_C2H2_2"/>
    <property type="match status" value="1"/>
</dbReference>
<dbReference type="AlphaFoldDB" id="A0A2J7R5V1"/>
<dbReference type="InterPro" id="IPR032714">
    <property type="entry name" value="DZIP1_N"/>
</dbReference>
<comment type="caution">
    <text evidence="10">The sequence shown here is derived from an EMBL/GenBank/DDBJ whole genome shotgun (WGS) entry which is preliminary data.</text>
</comment>
<evidence type="ECO:0000256" key="8">
    <source>
        <dbReference type="SAM" id="Coils"/>
    </source>
</evidence>
<evidence type="ECO:0000259" key="9">
    <source>
        <dbReference type="PROSITE" id="PS50157"/>
    </source>
</evidence>
<feature type="domain" description="C2H2-type" evidence="9">
    <location>
        <begin position="164"/>
        <end position="187"/>
    </location>
</feature>
<keyword evidence="6" id="KW-0966">Cell projection</keyword>
<evidence type="ECO:0000256" key="7">
    <source>
        <dbReference type="PROSITE-ProRule" id="PRU00042"/>
    </source>
</evidence>
<feature type="non-terminal residue" evidence="10">
    <location>
        <position position="305"/>
    </location>
</feature>
<keyword evidence="7" id="KW-0479">Metal-binding</keyword>
<comment type="subcellular location">
    <subcellularLocation>
        <location evidence="2">Cytoplasm</location>
        <location evidence="2">Cytoskeleton</location>
        <location evidence="2">Cilium basal body</location>
    </subcellularLocation>
    <subcellularLocation>
        <location evidence="1">Cytoplasm</location>
        <location evidence="1">Cytoskeleton</location>
        <location evidence="1">Microtubule organizing center</location>
        <location evidence="1">Centrosome</location>
        <location evidence="1">Centriole</location>
    </subcellularLocation>
</comment>
<comment type="similarity">
    <text evidence="3">Belongs to the DZIP C2H2-type zinc-finger protein family.</text>
</comment>
<dbReference type="InterPro" id="IPR013087">
    <property type="entry name" value="Znf_C2H2_type"/>
</dbReference>
<keyword evidence="5" id="KW-0206">Cytoskeleton</keyword>
<dbReference type="EMBL" id="NEVH01006988">
    <property type="protein sequence ID" value="PNF36211.1"/>
    <property type="molecule type" value="Genomic_DNA"/>
</dbReference>
<dbReference type="Proteomes" id="UP000235965">
    <property type="component" value="Unassembled WGS sequence"/>
</dbReference>
<dbReference type="OrthoDB" id="515971at2759"/>
<feature type="coiled-coil region" evidence="8">
    <location>
        <begin position="203"/>
        <end position="230"/>
    </location>
</feature>
<evidence type="ECO:0000256" key="3">
    <source>
        <dbReference type="ARBA" id="ARBA00009131"/>
    </source>
</evidence>
<dbReference type="InterPro" id="IPR051241">
    <property type="entry name" value="DZIP_RILPL"/>
</dbReference>
<organism evidence="10 11">
    <name type="scientific">Cryptotermes secundus</name>
    <dbReference type="NCBI Taxonomy" id="105785"/>
    <lineage>
        <taxon>Eukaryota</taxon>
        <taxon>Metazoa</taxon>
        <taxon>Ecdysozoa</taxon>
        <taxon>Arthropoda</taxon>
        <taxon>Hexapoda</taxon>
        <taxon>Insecta</taxon>
        <taxon>Pterygota</taxon>
        <taxon>Neoptera</taxon>
        <taxon>Polyneoptera</taxon>
        <taxon>Dictyoptera</taxon>
        <taxon>Blattodea</taxon>
        <taxon>Blattoidea</taxon>
        <taxon>Termitoidae</taxon>
        <taxon>Kalotermitidae</taxon>
        <taxon>Cryptotermitinae</taxon>
        <taxon>Cryptotermes</taxon>
    </lineage>
</organism>
<keyword evidence="5" id="KW-0963">Cytoplasm</keyword>
<feature type="coiled-coil region" evidence="8">
    <location>
        <begin position="109"/>
        <end position="143"/>
    </location>
</feature>
<dbReference type="GO" id="GO:0036064">
    <property type="term" value="C:ciliary basal body"/>
    <property type="evidence" value="ECO:0007669"/>
    <property type="project" value="TreeGrafter"/>
</dbReference>
<protein>
    <recommendedName>
        <fullName evidence="9">C2H2-type domain-containing protein</fullName>
    </recommendedName>
</protein>
<reference evidence="10 11" key="1">
    <citation type="submission" date="2017-12" db="EMBL/GenBank/DDBJ databases">
        <title>Hemimetabolous genomes reveal molecular basis of termite eusociality.</title>
        <authorList>
            <person name="Harrison M.C."/>
            <person name="Jongepier E."/>
            <person name="Robertson H.M."/>
            <person name="Arning N."/>
            <person name="Bitard-Feildel T."/>
            <person name="Chao H."/>
            <person name="Childers C.P."/>
            <person name="Dinh H."/>
            <person name="Doddapaneni H."/>
            <person name="Dugan S."/>
            <person name="Gowin J."/>
            <person name="Greiner C."/>
            <person name="Han Y."/>
            <person name="Hu H."/>
            <person name="Hughes D.S.T."/>
            <person name="Huylmans A.-K."/>
            <person name="Kemena C."/>
            <person name="Kremer L.P.M."/>
            <person name="Lee S.L."/>
            <person name="Lopez-Ezquerra A."/>
            <person name="Mallet L."/>
            <person name="Monroy-Kuhn J.M."/>
            <person name="Moser A."/>
            <person name="Murali S.C."/>
            <person name="Muzny D.M."/>
            <person name="Otani S."/>
            <person name="Piulachs M.-D."/>
            <person name="Poelchau M."/>
            <person name="Qu J."/>
            <person name="Schaub F."/>
            <person name="Wada-Katsumata A."/>
            <person name="Worley K.C."/>
            <person name="Xie Q."/>
            <person name="Ylla G."/>
            <person name="Poulsen M."/>
            <person name="Gibbs R.A."/>
            <person name="Schal C."/>
            <person name="Richards S."/>
            <person name="Belles X."/>
            <person name="Korb J."/>
            <person name="Bornberg-Bauer E."/>
        </authorList>
    </citation>
    <scope>NUCLEOTIDE SEQUENCE [LARGE SCALE GENOMIC DNA]</scope>
    <source>
        <tissue evidence="10">Whole body</tissue>
    </source>
</reference>
<evidence type="ECO:0000256" key="2">
    <source>
        <dbReference type="ARBA" id="ARBA00004120"/>
    </source>
</evidence>
<dbReference type="GO" id="GO:0005814">
    <property type="term" value="C:centriole"/>
    <property type="evidence" value="ECO:0007669"/>
    <property type="project" value="UniProtKB-SubCell"/>
</dbReference>
<evidence type="ECO:0000256" key="1">
    <source>
        <dbReference type="ARBA" id="ARBA00004114"/>
    </source>
</evidence>
<evidence type="ECO:0000313" key="10">
    <source>
        <dbReference type="EMBL" id="PNF36211.1"/>
    </source>
</evidence>
<dbReference type="GO" id="GO:0005737">
    <property type="term" value="C:cytoplasm"/>
    <property type="evidence" value="ECO:0007669"/>
    <property type="project" value="TreeGrafter"/>
</dbReference>